<feature type="transmembrane region" description="Helical" evidence="7">
    <location>
        <begin position="233"/>
        <end position="255"/>
    </location>
</feature>
<comment type="similarity">
    <text evidence="7">Belongs to the binding-protein-dependent transport system permease family.</text>
</comment>
<evidence type="ECO:0000259" key="8">
    <source>
        <dbReference type="PROSITE" id="PS50928"/>
    </source>
</evidence>
<dbReference type="Proteomes" id="UP001501074">
    <property type="component" value="Unassembled WGS sequence"/>
</dbReference>
<feature type="transmembrane region" description="Helical" evidence="7">
    <location>
        <begin position="175"/>
        <end position="193"/>
    </location>
</feature>
<name>A0ABP6YWV6_9ACTN</name>
<dbReference type="CDD" id="cd06261">
    <property type="entry name" value="TM_PBP2"/>
    <property type="match status" value="1"/>
</dbReference>
<feature type="transmembrane region" description="Helical" evidence="7">
    <location>
        <begin position="101"/>
        <end position="122"/>
    </location>
</feature>
<evidence type="ECO:0000256" key="2">
    <source>
        <dbReference type="ARBA" id="ARBA00022448"/>
    </source>
</evidence>
<proteinExistence type="inferred from homology"/>
<dbReference type="SUPFAM" id="SSF161098">
    <property type="entry name" value="MetI-like"/>
    <property type="match status" value="1"/>
</dbReference>
<dbReference type="Pfam" id="PF00528">
    <property type="entry name" value="BPD_transp_1"/>
    <property type="match status" value="1"/>
</dbReference>
<keyword evidence="4 7" id="KW-0812">Transmembrane</keyword>
<evidence type="ECO:0000256" key="6">
    <source>
        <dbReference type="ARBA" id="ARBA00023136"/>
    </source>
</evidence>
<reference evidence="10" key="1">
    <citation type="journal article" date="2019" name="Int. J. Syst. Evol. Microbiol.">
        <title>The Global Catalogue of Microorganisms (GCM) 10K type strain sequencing project: providing services to taxonomists for standard genome sequencing and annotation.</title>
        <authorList>
            <consortium name="The Broad Institute Genomics Platform"/>
            <consortium name="The Broad Institute Genome Sequencing Center for Infectious Disease"/>
            <person name="Wu L."/>
            <person name="Ma J."/>
        </authorList>
    </citation>
    <scope>NUCLEOTIDE SEQUENCE [LARGE SCALE GENOMIC DNA]</scope>
    <source>
        <strain evidence="10">JCM 16902</strain>
    </source>
</reference>
<dbReference type="InterPro" id="IPR000515">
    <property type="entry name" value="MetI-like"/>
</dbReference>
<dbReference type="Pfam" id="PF19300">
    <property type="entry name" value="BPD_transp_1_N"/>
    <property type="match status" value="1"/>
</dbReference>
<feature type="domain" description="ABC transmembrane type-1" evidence="8">
    <location>
        <begin position="95"/>
        <end position="294"/>
    </location>
</feature>
<accession>A0ABP6YWV6</accession>
<organism evidence="9 10">
    <name type="scientific">Kineosporia mesophila</name>
    <dbReference type="NCBI Taxonomy" id="566012"/>
    <lineage>
        <taxon>Bacteria</taxon>
        <taxon>Bacillati</taxon>
        <taxon>Actinomycetota</taxon>
        <taxon>Actinomycetes</taxon>
        <taxon>Kineosporiales</taxon>
        <taxon>Kineosporiaceae</taxon>
        <taxon>Kineosporia</taxon>
    </lineage>
</organism>
<dbReference type="EMBL" id="BAAAZO010000001">
    <property type="protein sequence ID" value="GAA3590706.1"/>
    <property type="molecule type" value="Genomic_DNA"/>
</dbReference>
<keyword evidence="2 7" id="KW-0813">Transport</keyword>
<sequence>MGRYVVRRLLMMIPVLLGTTFLIYTMAWAIPGDPFASRCGQRPCSDAFVAAETERLHLDKPLPVQYAYFLGNMAKGDFGTTSNGQTVLEATEKAFPITVKLTVVAITFELVLGIGIGILAALRRGGYLDGFFLFTSLVAISFPSFVIGFVLQYLLGVKLGLFSVTVGSGAPWGDLILPGFVLASLSLAYVLRLTRASLLETLQADHVRTAIAKGLPRGMVLRKHVVRNSLIPVLTYIGADVGALLGGAIVTEGVFNIQGIGGLLYHAMRIRENATVVSVTTLVVLIILLVNLLVDLLYARLDPRIRYE</sequence>
<comment type="caution">
    <text evidence="9">The sequence shown here is derived from an EMBL/GenBank/DDBJ whole genome shotgun (WGS) entry which is preliminary data.</text>
</comment>
<feature type="transmembrane region" description="Helical" evidence="7">
    <location>
        <begin position="131"/>
        <end position="155"/>
    </location>
</feature>
<dbReference type="RefSeq" id="WP_269327519.1">
    <property type="nucleotide sequence ID" value="NZ_BAAAZO010000001.1"/>
</dbReference>
<evidence type="ECO:0000313" key="9">
    <source>
        <dbReference type="EMBL" id="GAA3590706.1"/>
    </source>
</evidence>
<dbReference type="PROSITE" id="PS50928">
    <property type="entry name" value="ABC_TM1"/>
    <property type="match status" value="1"/>
</dbReference>
<gene>
    <name evidence="9" type="ORF">GCM10022223_01520</name>
</gene>
<feature type="transmembrane region" description="Helical" evidence="7">
    <location>
        <begin position="275"/>
        <end position="298"/>
    </location>
</feature>
<keyword evidence="5 7" id="KW-1133">Transmembrane helix</keyword>
<dbReference type="PANTHER" id="PTHR43163">
    <property type="entry name" value="DIPEPTIDE TRANSPORT SYSTEM PERMEASE PROTEIN DPPB-RELATED"/>
    <property type="match status" value="1"/>
</dbReference>
<evidence type="ECO:0000256" key="1">
    <source>
        <dbReference type="ARBA" id="ARBA00004651"/>
    </source>
</evidence>
<dbReference type="InterPro" id="IPR045621">
    <property type="entry name" value="BPD_transp_1_N"/>
</dbReference>
<evidence type="ECO:0000256" key="5">
    <source>
        <dbReference type="ARBA" id="ARBA00022989"/>
    </source>
</evidence>
<keyword evidence="6 7" id="KW-0472">Membrane</keyword>
<protein>
    <submittedName>
        <fullName evidence="9">ABC transporter permease</fullName>
    </submittedName>
</protein>
<dbReference type="Gene3D" id="1.10.3720.10">
    <property type="entry name" value="MetI-like"/>
    <property type="match status" value="1"/>
</dbReference>
<evidence type="ECO:0000256" key="7">
    <source>
        <dbReference type="RuleBase" id="RU363032"/>
    </source>
</evidence>
<dbReference type="PANTHER" id="PTHR43163:SF7">
    <property type="entry name" value="DIPEPTIDE-TRANSPORT INTEGRAL MEMBRANE PROTEIN ABC TRANSPORTER DPPB-RELATED"/>
    <property type="match status" value="1"/>
</dbReference>
<evidence type="ECO:0000256" key="4">
    <source>
        <dbReference type="ARBA" id="ARBA00022692"/>
    </source>
</evidence>
<comment type="subcellular location">
    <subcellularLocation>
        <location evidence="1 7">Cell membrane</location>
        <topology evidence="1 7">Multi-pass membrane protein</topology>
    </subcellularLocation>
</comment>
<evidence type="ECO:0000256" key="3">
    <source>
        <dbReference type="ARBA" id="ARBA00022475"/>
    </source>
</evidence>
<keyword evidence="10" id="KW-1185">Reference proteome</keyword>
<evidence type="ECO:0000313" key="10">
    <source>
        <dbReference type="Proteomes" id="UP001501074"/>
    </source>
</evidence>
<feature type="transmembrane region" description="Helical" evidence="7">
    <location>
        <begin position="9"/>
        <end position="30"/>
    </location>
</feature>
<dbReference type="InterPro" id="IPR035906">
    <property type="entry name" value="MetI-like_sf"/>
</dbReference>
<keyword evidence="3" id="KW-1003">Cell membrane</keyword>